<dbReference type="RefSeq" id="WP_381832852.1">
    <property type="nucleotide sequence ID" value="NZ_JBHTCF010000009.1"/>
</dbReference>
<evidence type="ECO:0000256" key="12">
    <source>
        <dbReference type="SAM" id="Phobius"/>
    </source>
</evidence>
<evidence type="ECO:0000256" key="5">
    <source>
        <dbReference type="ARBA" id="ARBA00022989"/>
    </source>
</evidence>
<feature type="region of interest" description="Disordered" evidence="11">
    <location>
        <begin position="76"/>
        <end position="145"/>
    </location>
</feature>
<proteinExistence type="predicted"/>
<dbReference type="InterPro" id="IPR051474">
    <property type="entry name" value="Anti-sigma-K/W_factor"/>
</dbReference>
<dbReference type="PANTHER" id="PTHR37461:SF1">
    <property type="entry name" value="ANTI-SIGMA-K FACTOR RSKA"/>
    <property type="match status" value="1"/>
</dbReference>
<feature type="domain" description="Anti-sigma K factor RskA C-terminal" evidence="13">
    <location>
        <begin position="159"/>
        <end position="291"/>
    </location>
</feature>
<comment type="subcellular location">
    <subcellularLocation>
        <location evidence="2">Cell membrane</location>
    </subcellularLocation>
    <subcellularLocation>
        <location evidence="1">Membrane</location>
        <topology evidence="1">Single-pass membrane protein</topology>
    </subcellularLocation>
</comment>
<evidence type="ECO:0000256" key="3">
    <source>
        <dbReference type="ARBA" id="ARBA00022475"/>
    </source>
</evidence>
<keyword evidence="4 12" id="KW-0812">Transmembrane</keyword>
<evidence type="ECO:0000256" key="1">
    <source>
        <dbReference type="ARBA" id="ARBA00004167"/>
    </source>
</evidence>
<evidence type="ECO:0000256" key="4">
    <source>
        <dbReference type="ARBA" id="ARBA00022692"/>
    </source>
</evidence>
<evidence type="ECO:0000256" key="9">
    <source>
        <dbReference type="ARBA" id="ARBA00029829"/>
    </source>
</evidence>
<evidence type="ECO:0000256" key="10">
    <source>
        <dbReference type="ARBA" id="ARBA00030803"/>
    </source>
</evidence>
<evidence type="ECO:0000313" key="15">
    <source>
        <dbReference type="Proteomes" id="UP001596523"/>
    </source>
</evidence>
<dbReference type="InterPro" id="IPR018764">
    <property type="entry name" value="RskA_C"/>
</dbReference>
<keyword evidence="15" id="KW-1185">Reference proteome</keyword>
<dbReference type="EMBL" id="JBHTCF010000009">
    <property type="protein sequence ID" value="MFC7306913.1"/>
    <property type="molecule type" value="Genomic_DNA"/>
</dbReference>
<organism evidence="14 15">
    <name type="scientific">Streptomyces monticola</name>
    <dbReference type="NCBI Taxonomy" id="2666263"/>
    <lineage>
        <taxon>Bacteria</taxon>
        <taxon>Bacillati</taxon>
        <taxon>Actinomycetota</taxon>
        <taxon>Actinomycetes</taxon>
        <taxon>Kitasatosporales</taxon>
        <taxon>Streptomycetaceae</taxon>
        <taxon>Streptomyces</taxon>
    </lineage>
</organism>
<dbReference type="Pfam" id="PF10099">
    <property type="entry name" value="RskA_C"/>
    <property type="match status" value="1"/>
</dbReference>
<name>A0ABW2JLY4_9ACTN</name>
<evidence type="ECO:0000256" key="2">
    <source>
        <dbReference type="ARBA" id="ARBA00004236"/>
    </source>
</evidence>
<protein>
    <recommendedName>
        <fullName evidence="10">Regulator of SigK</fullName>
    </recommendedName>
    <alternativeName>
        <fullName evidence="9">Sigma-K anti-sigma factor RskA</fullName>
    </alternativeName>
</protein>
<dbReference type="Proteomes" id="UP001596523">
    <property type="component" value="Unassembled WGS sequence"/>
</dbReference>
<evidence type="ECO:0000256" key="7">
    <source>
        <dbReference type="ARBA" id="ARBA00023136"/>
    </source>
</evidence>
<reference evidence="15" key="1">
    <citation type="journal article" date="2019" name="Int. J. Syst. Evol. Microbiol.">
        <title>The Global Catalogue of Microorganisms (GCM) 10K type strain sequencing project: providing services to taxonomists for standard genome sequencing and annotation.</title>
        <authorList>
            <consortium name="The Broad Institute Genomics Platform"/>
            <consortium name="The Broad Institute Genome Sequencing Center for Infectious Disease"/>
            <person name="Wu L."/>
            <person name="Ma J."/>
        </authorList>
    </citation>
    <scope>NUCLEOTIDE SEQUENCE [LARGE SCALE GENOMIC DNA]</scope>
    <source>
        <strain evidence="15">SYNS20</strain>
    </source>
</reference>
<evidence type="ECO:0000256" key="8">
    <source>
        <dbReference type="ARBA" id="ARBA00023163"/>
    </source>
</evidence>
<dbReference type="Gene3D" id="1.10.10.1320">
    <property type="entry name" value="Anti-sigma factor, zinc-finger domain"/>
    <property type="match status" value="1"/>
</dbReference>
<evidence type="ECO:0000256" key="6">
    <source>
        <dbReference type="ARBA" id="ARBA00023015"/>
    </source>
</evidence>
<keyword evidence="7 12" id="KW-0472">Membrane</keyword>
<gene>
    <name evidence="14" type="ORF">ACFQVC_22110</name>
</gene>
<comment type="caution">
    <text evidence="14">The sequence shown here is derived from an EMBL/GenBank/DDBJ whole genome shotgun (WGS) entry which is preliminary data.</text>
</comment>
<keyword evidence="6" id="KW-0805">Transcription regulation</keyword>
<accession>A0ABW2JLY4</accession>
<evidence type="ECO:0000256" key="11">
    <source>
        <dbReference type="SAM" id="MobiDB-lite"/>
    </source>
</evidence>
<evidence type="ECO:0000259" key="13">
    <source>
        <dbReference type="Pfam" id="PF10099"/>
    </source>
</evidence>
<sequence>MNLRRDVHALAVPYALYALEPRELRRFDRHLGRCAPCAAELRTLQAGTVRLACAAAATAPAGLRARVLAAARTTEQEPVRAARSIRQESAPAARTIRQESAPAVRTTRQDALPVRAIQQESAPDAPDAPDTPDAPDAPAPRRPRGRSPAAAVAFLTASAAALALLAAVLLGVQLQQARSRLADDRAQAQGIARVLAAPDAHAGSGRGRGGAAVSVLASPALDRAVVIVTGVAGPPRGKVHQLWQTGHGRARSLGLLDGERPLLARGLDARSTGLAVTEEPDGGSPRPTTAPLVQVALESGVFGE</sequence>
<dbReference type="InterPro" id="IPR041916">
    <property type="entry name" value="Anti_sigma_zinc_sf"/>
</dbReference>
<keyword evidence="3" id="KW-1003">Cell membrane</keyword>
<keyword evidence="5 12" id="KW-1133">Transmembrane helix</keyword>
<dbReference type="PANTHER" id="PTHR37461">
    <property type="entry name" value="ANTI-SIGMA-K FACTOR RSKA"/>
    <property type="match status" value="1"/>
</dbReference>
<evidence type="ECO:0000313" key="14">
    <source>
        <dbReference type="EMBL" id="MFC7306913.1"/>
    </source>
</evidence>
<keyword evidence="8" id="KW-0804">Transcription</keyword>
<feature type="transmembrane region" description="Helical" evidence="12">
    <location>
        <begin position="149"/>
        <end position="172"/>
    </location>
</feature>